<organism evidence="1 2">
    <name type="scientific">Xenopus laevis</name>
    <name type="common">African clawed frog</name>
    <dbReference type="NCBI Taxonomy" id="8355"/>
    <lineage>
        <taxon>Eukaryota</taxon>
        <taxon>Metazoa</taxon>
        <taxon>Chordata</taxon>
        <taxon>Craniata</taxon>
        <taxon>Vertebrata</taxon>
        <taxon>Euteleostomi</taxon>
        <taxon>Amphibia</taxon>
        <taxon>Batrachia</taxon>
        <taxon>Anura</taxon>
        <taxon>Pipoidea</taxon>
        <taxon>Pipidae</taxon>
        <taxon>Xenopodinae</taxon>
        <taxon>Xenopus</taxon>
        <taxon>Xenopus</taxon>
    </lineage>
</organism>
<dbReference type="AlphaFoldDB" id="A0A974CQ69"/>
<accession>A0A974CQ69</accession>
<proteinExistence type="predicted"/>
<sequence>MTRKFKRTRIFECLILHSSNCYKQRLLLHKWLQIMNISAANPSPIHCSETILSCLHVAFTFNEVMNGCEYCAFFR</sequence>
<evidence type="ECO:0000313" key="2">
    <source>
        <dbReference type="Proteomes" id="UP000694892"/>
    </source>
</evidence>
<evidence type="ECO:0000313" key="1">
    <source>
        <dbReference type="EMBL" id="OCT77654.1"/>
    </source>
</evidence>
<gene>
    <name evidence="1" type="ORF">XELAEV_18028746mg</name>
</gene>
<protein>
    <submittedName>
        <fullName evidence="1">Uncharacterized protein</fullName>
    </submittedName>
</protein>
<dbReference type="Proteomes" id="UP000694892">
    <property type="component" value="Chromosome 5S"/>
</dbReference>
<name>A0A974CQ69_XENLA</name>
<reference evidence="2" key="1">
    <citation type="journal article" date="2016" name="Nature">
        <title>Genome evolution in the allotetraploid frog Xenopus laevis.</title>
        <authorList>
            <person name="Session A.M."/>
            <person name="Uno Y."/>
            <person name="Kwon T."/>
            <person name="Chapman J.A."/>
            <person name="Toyoda A."/>
            <person name="Takahashi S."/>
            <person name="Fukui A."/>
            <person name="Hikosaka A."/>
            <person name="Suzuki A."/>
            <person name="Kondo M."/>
            <person name="van Heeringen S.J."/>
            <person name="Quigley I."/>
            <person name="Heinz S."/>
            <person name="Ogino H."/>
            <person name="Ochi H."/>
            <person name="Hellsten U."/>
            <person name="Lyons J.B."/>
            <person name="Simakov O."/>
            <person name="Putnam N."/>
            <person name="Stites J."/>
            <person name="Kuroki Y."/>
            <person name="Tanaka T."/>
            <person name="Michiue T."/>
            <person name="Watanabe M."/>
            <person name="Bogdanovic O."/>
            <person name="Lister R."/>
            <person name="Georgiou G."/>
            <person name="Paranjpe S.S."/>
            <person name="van Kruijsbergen I."/>
            <person name="Shu S."/>
            <person name="Carlson J."/>
            <person name="Kinoshita T."/>
            <person name="Ohta Y."/>
            <person name="Mawaribuchi S."/>
            <person name="Jenkins J."/>
            <person name="Grimwood J."/>
            <person name="Schmutz J."/>
            <person name="Mitros T."/>
            <person name="Mozaffari S.V."/>
            <person name="Suzuki Y."/>
            <person name="Haramoto Y."/>
            <person name="Yamamoto T.S."/>
            <person name="Takagi C."/>
            <person name="Heald R."/>
            <person name="Miller K."/>
            <person name="Haudenschild C."/>
            <person name="Kitzman J."/>
            <person name="Nakayama T."/>
            <person name="Izutsu Y."/>
            <person name="Robert J."/>
            <person name="Fortriede J."/>
            <person name="Burns K."/>
            <person name="Lotay V."/>
            <person name="Karimi K."/>
            <person name="Yasuoka Y."/>
            <person name="Dichmann D.S."/>
            <person name="Flajnik M.F."/>
            <person name="Houston D.W."/>
            <person name="Shendure J."/>
            <person name="DuPasquier L."/>
            <person name="Vize P.D."/>
            <person name="Zorn A.M."/>
            <person name="Ito M."/>
            <person name="Marcotte E.M."/>
            <person name="Wallingford J.B."/>
            <person name="Ito Y."/>
            <person name="Asashima M."/>
            <person name="Ueno N."/>
            <person name="Matsuda Y."/>
            <person name="Veenstra G.J."/>
            <person name="Fujiyama A."/>
            <person name="Harland R.M."/>
            <person name="Taira M."/>
            <person name="Rokhsar D.S."/>
        </authorList>
    </citation>
    <scope>NUCLEOTIDE SEQUENCE [LARGE SCALE GENOMIC DNA]</scope>
    <source>
        <strain evidence="2">J</strain>
    </source>
</reference>
<dbReference type="EMBL" id="CM004475">
    <property type="protein sequence ID" value="OCT77654.1"/>
    <property type="molecule type" value="Genomic_DNA"/>
</dbReference>